<evidence type="ECO:0008006" key="4">
    <source>
        <dbReference type="Google" id="ProtNLM"/>
    </source>
</evidence>
<dbReference type="Proteomes" id="UP000249645">
    <property type="component" value="Unassembled WGS sequence"/>
</dbReference>
<evidence type="ECO:0000313" key="3">
    <source>
        <dbReference type="Proteomes" id="UP000249645"/>
    </source>
</evidence>
<feature type="transmembrane region" description="Helical" evidence="1">
    <location>
        <begin position="41"/>
        <end position="59"/>
    </location>
</feature>
<keyword evidence="1" id="KW-0812">Transmembrane</keyword>
<dbReference type="EMBL" id="QFOI01000253">
    <property type="protein sequence ID" value="PZP45707.1"/>
    <property type="molecule type" value="Genomic_DNA"/>
</dbReference>
<reference evidence="2 3" key="1">
    <citation type="submission" date="2017-11" db="EMBL/GenBank/DDBJ databases">
        <title>Infants hospitalized years apart are colonized by the same room-sourced microbial strains.</title>
        <authorList>
            <person name="Brooks B."/>
            <person name="Olm M.R."/>
            <person name="Firek B.A."/>
            <person name="Baker R."/>
            <person name="Thomas B.C."/>
            <person name="Morowitz M.J."/>
            <person name="Banfield J.F."/>
        </authorList>
    </citation>
    <scope>NUCLEOTIDE SEQUENCE [LARGE SCALE GENOMIC DNA]</scope>
    <source>
        <strain evidence="2">S2_009_000_R2_76</strain>
    </source>
</reference>
<dbReference type="AlphaFoldDB" id="A0A2W5EVW6"/>
<keyword evidence="1" id="KW-0472">Membrane</keyword>
<name>A0A2W5EVW6_9SPHI</name>
<keyword evidence="1" id="KW-1133">Transmembrane helix</keyword>
<feature type="transmembrane region" description="Helical" evidence="1">
    <location>
        <begin position="16"/>
        <end position="35"/>
    </location>
</feature>
<evidence type="ECO:0000313" key="2">
    <source>
        <dbReference type="EMBL" id="PZP45707.1"/>
    </source>
</evidence>
<accession>A0A2W5EVW6</accession>
<evidence type="ECO:0000256" key="1">
    <source>
        <dbReference type="SAM" id="Phobius"/>
    </source>
</evidence>
<sequence>MKYFEQQGSVYVKKKNYTFPVILCIILLVVAFWGFKSESMGVFWVFIILTAIFIASAMTQKLIVDVSSQTVEAKFGLIKPLAKVSFADIQTFEVLTTSVNFIRSSVYLNMYYMKNGKEKCVAIAQSYSKKNIQDVYNELQDILNNETNVSLPNH</sequence>
<proteinExistence type="predicted"/>
<comment type="caution">
    <text evidence="2">The sequence shown here is derived from an EMBL/GenBank/DDBJ whole genome shotgun (WGS) entry which is preliminary data.</text>
</comment>
<organism evidence="2 3">
    <name type="scientific">Pseudopedobacter saltans</name>
    <dbReference type="NCBI Taxonomy" id="151895"/>
    <lineage>
        <taxon>Bacteria</taxon>
        <taxon>Pseudomonadati</taxon>
        <taxon>Bacteroidota</taxon>
        <taxon>Sphingobacteriia</taxon>
        <taxon>Sphingobacteriales</taxon>
        <taxon>Sphingobacteriaceae</taxon>
        <taxon>Pseudopedobacter</taxon>
    </lineage>
</organism>
<protein>
    <recommendedName>
        <fullName evidence="4">DUF304 domain-containing protein</fullName>
    </recommendedName>
</protein>
<gene>
    <name evidence="2" type="ORF">DI598_12965</name>
</gene>